<accession>A0A2S8B745</accession>
<sequence length="322" mass="34432">MQRPDDLDPEIRQFIASVQAGWARHPSLASVGIAQARAIAEQVRAPWAAGGTVMARVDDIAVPHGAGAVRVRLHTPASAAAAGPVLAYLHGGGWTLFSIATHDRLMREYAQRTGFRVAGIDYSLSPEARFPRALDETATVIGWLRDHGAAVGIDPGRIAVGGDSAGANLALSAAIDRRDAGEGGLIKALLLNYGAYDDRCDRMSHHRYDGAPYMLGRDEMRGFWRNYLGGDTAAPPRAAPIRAALGALPPAFLCIAECDVLRDENLDMAQRLEAAGTVVRREVYPGASHSFLDAISSSALADRAFDDAARWLKHALGRPLAR</sequence>
<feature type="domain" description="Alpha/beta hydrolase fold-3" evidence="2">
    <location>
        <begin position="87"/>
        <end position="292"/>
    </location>
</feature>
<dbReference type="Pfam" id="PF07859">
    <property type="entry name" value="Abhydrolase_3"/>
    <property type="match status" value="1"/>
</dbReference>
<keyword evidence="1 3" id="KW-0378">Hydrolase</keyword>
<dbReference type="PANTHER" id="PTHR48081:SF8">
    <property type="entry name" value="ALPHA_BETA HYDROLASE FOLD-3 DOMAIN-CONTAINING PROTEIN-RELATED"/>
    <property type="match status" value="1"/>
</dbReference>
<comment type="caution">
    <text evidence="3">The sequence shown here is derived from an EMBL/GenBank/DDBJ whole genome shotgun (WGS) entry which is preliminary data.</text>
</comment>
<evidence type="ECO:0000256" key="1">
    <source>
        <dbReference type="ARBA" id="ARBA00022801"/>
    </source>
</evidence>
<evidence type="ECO:0000313" key="4">
    <source>
        <dbReference type="Proteomes" id="UP000238954"/>
    </source>
</evidence>
<dbReference type="AlphaFoldDB" id="A0A2S8B745"/>
<dbReference type="SUPFAM" id="SSF53474">
    <property type="entry name" value="alpha/beta-Hydrolases"/>
    <property type="match status" value="1"/>
</dbReference>
<reference evidence="4" key="1">
    <citation type="submission" date="2017-11" db="EMBL/GenBank/DDBJ databases">
        <title>The complete genome sequence of Sphingopyxis pomeranensis sp. nov. strain WS5A3p.</title>
        <authorList>
            <person name="Kaminski M.A."/>
        </authorList>
    </citation>
    <scope>NUCLEOTIDE SEQUENCE [LARGE SCALE GENOMIC DNA]</scope>
    <source>
        <strain evidence="4">WS5A3p</strain>
    </source>
</reference>
<dbReference type="GO" id="GO:0016787">
    <property type="term" value="F:hydrolase activity"/>
    <property type="evidence" value="ECO:0007669"/>
    <property type="project" value="UniProtKB-KW"/>
</dbReference>
<evidence type="ECO:0000259" key="2">
    <source>
        <dbReference type="Pfam" id="PF07859"/>
    </source>
</evidence>
<dbReference type="EMBL" id="PHFW01000002">
    <property type="protein sequence ID" value="PQM28177.1"/>
    <property type="molecule type" value="Genomic_DNA"/>
</dbReference>
<dbReference type="PANTHER" id="PTHR48081">
    <property type="entry name" value="AB HYDROLASE SUPERFAMILY PROTEIN C4A8.06C"/>
    <property type="match status" value="1"/>
</dbReference>
<dbReference type="InterPro" id="IPR013094">
    <property type="entry name" value="AB_hydrolase_3"/>
</dbReference>
<dbReference type="Proteomes" id="UP000238954">
    <property type="component" value="Chromosome"/>
</dbReference>
<dbReference type="InterPro" id="IPR050300">
    <property type="entry name" value="GDXG_lipolytic_enzyme"/>
</dbReference>
<dbReference type="Gene3D" id="3.40.50.1820">
    <property type="entry name" value="alpha/beta hydrolase"/>
    <property type="match status" value="1"/>
</dbReference>
<proteinExistence type="predicted"/>
<dbReference type="InterPro" id="IPR029058">
    <property type="entry name" value="AB_hydrolase_fold"/>
</dbReference>
<protein>
    <submittedName>
        <fullName evidence="3">Alpha/beta hydrolase</fullName>
    </submittedName>
</protein>
<organism evidence="3 4">
    <name type="scientific">Sphingopyxis lindanitolerans</name>
    <dbReference type="NCBI Taxonomy" id="2054227"/>
    <lineage>
        <taxon>Bacteria</taxon>
        <taxon>Pseudomonadati</taxon>
        <taxon>Pseudomonadota</taxon>
        <taxon>Alphaproteobacteria</taxon>
        <taxon>Sphingomonadales</taxon>
        <taxon>Sphingomonadaceae</taxon>
        <taxon>Sphingopyxis</taxon>
    </lineage>
</organism>
<dbReference type="OrthoDB" id="9806180at2"/>
<gene>
    <name evidence="3" type="ORF">CVO77_06620</name>
</gene>
<evidence type="ECO:0000313" key="3">
    <source>
        <dbReference type="EMBL" id="PQM28177.1"/>
    </source>
</evidence>
<dbReference type="RefSeq" id="WP_105998436.1">
    <property type="nucleotide sequence ID" value="NZ_CM009578.1"/>
</dbReference>
<keyword evidence="4" id="KW-1185">Reference proteome</keyword>
<name>A0A2S8B745_9SPHN</name>